<gene>
    <name evidence="1" type="ORF">DL762_009959</name>
</gene>
<comment type="caution">
    <text evidence="1">The sequence shown here is derived from an EMBL/GenBank/DDBJ whole genome shotgun (WGS) entry which is preliminary data.</text>
</comment>
<accession>A0ABY0GU02</accession>
<evidence type="ECO:0000313" key="2">
    <source>
        <dbReference type="Proteomes" id="UP000294003"/>
    </source>
</evidence>
<dbReference type="EMBL" id="QJNS01000750">
    <property type="protein sequence ID" value="RYO73793.1"/>
    <property type="molecule type" value="Genomic_DNA"/>
</dbReference>
<evidence type="ECO:0000313" key="1">
    <source>
        <dbReference type="EMBL" id="RYO73793.1"/>
    </source>
</evidence>
<keyword evidence="2" id="KW-1185">Reference proteome</keyword>
<name>A0ABY0GU02_9PEZI</name>
<proteinExistence type="predicted"/>
<sequence>MFEECVVFSPKNQKKRQLTSAQPEAEDGLVLPAAVSARFCCDTSNKKMAFYDCEWYSNIGWGPASGGDGFCRRNWPNDRVRLAINIGGEECSGGGKARCSLPNYSDAIVVENERLGVWRGELTRWLEDPTCADPGAVLDKRAHSITPGLAKRRTNPGEAKTEGLLLALITKVGSTAMLDAMEEIWNDGIGDKFPNLKMGHFRNYMKDLPNYNTEGPIEVCHDVMCNPHYWNPRGGSDTKTTNCEEGICTSIDSCDLDETDLAKRLAAREAKSPDGSQQITVTITLPGYYGFSGLDPDDPIMDEVVDFVSRGDCTNIRIVYLSLPNGETFNSKFTFAMCVLCLPFADARHVEHLFDGNVMGRFYGRYCSWTPAKRCRGLDGAVSTSFFRQPKQCRCFPARRRYFPARRRYRVARTTRGCSHKDINGVKTTLMRGQHPISDGRWPELATNYARPEYVLLRLRASIGMIRYLNHRGTPNINGRLAIIVNNVGLQWEHGEAMWNAAHPNDMVAIADFWREWDPRLLRPVDYAHAQLRAERH</sequence>
<protein>
    <submittedName>
        <fullName evidence="1">Uncharacterized protein</fullName>
    </submittedName>
</protein>
<dbReference type="Proteomes" id="UP000294003">
    <property type="component" value="Unassembled WGS sequence"/>
</dbReference>
<reference evidence="1 2" key="1">
    <citation type="submission" date="2018-06" db="EMBL/GenBank/DDBJ databases">
        <title>Complete Genomes of Monosporascus.</title>
        <authorList>
            <person name="Robinson A.J."/>
            <person name="Natvig D.O."/>
        </authorList>
    </citation>
    <scope>NUCLEOTIDE SEQUENCE [LARGE SCALE GENOMIC DNA]</scope>
    <source>
        <strain evidence="1 2">CBS 609.92</strain>
    </source>
</reference>
<organism evidence="1 2">
    <name type="scientific">Monosporascus cannonballus</name>
    <dbReference type="NCBI Taxonomy" id="155416"/>
    <lineage>
        <taxon>Eukaryota</taxon>
        <taxon>Fungi</taxon>
        <taxon>Dikarya</taxon>
        <taxon>Ascomycota</taxon>
        <taxon>Pezizomycotina</taxon>
        <taxon>Sordariomycetes</taxon>
        <taxon>Xylariomycetidae</taxon>
        <taxon>Xylariales</taxon>
        <taxon>Xylariales incertae sedis</taxon>
        <taxon>Monosporascus</taxon>
    </lineage>
</organism>